<proteinExistence type="predicted"/>
<dbReference type="RefSeq" id="WP_179756840.1">
    <property type="nucleotide sequence ID" value="NZ_JACCBU010000001.1"/>
</dbReference>
<keyword evidence="3" id="KW-1185">Reference proteome</keyword>
<evidence type="ECO:0000259" key="1">
    <source>
        <dbReference type="Pfam" id="PF02720"/>
    </source>
</evidence>
<reference evidence="2 3" key="1">
    <citation type="submission" date="2020-07" db="EMBL/GenBank/DDBJ databases">
        <title>Sequencing the genomes of 1000 actinobacteria strains.</title>
        <authorList>
            <person name="Klenk H.-P."/>
        </authorList>
    </citation>
    <scope>NUCLEOTIDE SEQUENCE [LARGE SCALE GENOMIC DNA]</scope>
    <source>
        <strain evidence="2 3">DSM 22083</strain>
    </source>
</reference>
<dbReference type="EMBL" id="JACCBU010000001">
    <property type="protein sequence ID" value="NYE74493.1"/>
    <property type="molecule type" value="Genomic_DNA"/>
</dbReference>
<name>A0A7Y9ICP8_9ACTN</name>
<comment type="caution">
    <text evidence="2">The sequence shown here is derived from an EMBL/GenBank/DDBJ whole genome shotgun (WGS) entry which is preliminary data.</text>
</comment>
<dbReference type="Pfam" id="PF02720">
    <property type="entry name" value="DUF222"/>
    <property type="match status" value="1"/>
</dbReference>
<organism evidence="2 3">
    <name type="scientific">Microlunatus parietis</name>
    <dbReference type="NCBI Taxonomy" id="682979"/>
    <lineage>
        <taxon>Bacteria</taxon>
        <taxon>Bacillati</taxon>
        <taxon>Actinomycetota</taxon>
        <taxon>Actinomycetes</taxon>
        <taxon>Propionibacteriales</taxon>
        <taxon>Propionibacteriaceae</taxon>
        <taxon>Microlunatus</taxon>
    </lineage>
</organism>
<sequence length="496" mass="53552">MFDSSTTEDGAAAGILRGAEAAYRARISAENELLGWAVAWADTWPAESITEDQLRVSGGARGVRPGGDGTPEVNDLAVATFGAKIDKGYVATLGFLGDALDLRDRLPGLWAKITNCEVIGWQGCKVARMTCQLTFEQARAVDVEVADHAGLVPWPKLERLTQAAIIRVDGERIEREAAEAKKKRGVWLSQTDEHGLKGIYGRLTPPEAIRLYARIQEIAACLPLGTATADERRADAMAMLGNELQATEVVARHRQPDLFDLDLEAAVQPAPGGDGAVEETELHPSLRDRPVVPSPESAIFRAAVEQLFRKLKPADLLPKATLSVYVDADALERGTGVCRVPGVGPTALGVVKDWLGHCSVTVRPVIDLNDPPPPVDRYEIPPRHRRHLALRQPASSFPWSTAMSGLDLDHVIPYLSRKRGGPPGQTGVDGLTPTSRTEHRLVTHGGWQRRQPEPGTMIYRSPYGDVYVTNHAGTHALGSGSFAQLTWAACTGRAAA</sequence>
<evidence type="ECO:0000313" key="3">
    <source>
        <dbReference type="Proteomes" id="UP000569914"/>
    </source>
</evidence>
<dbReference type="Proteomes" id="UP000569914">
    <property type="component" value="Unassembled WGS sequence"/>
</dbReference>
<protein>
    <recommendedName>
        <fullName evidence="1">DUF222 domain-containing protein</fullName>
    </recommendedName>
</protein>
<dbReference type="InterPro" id="IPR003870">
    <property type="entry name" value="DUF222"/>
</dbReference>
<dbReference type="AlphaFoldDB" id="A0A7Y9ICP8"/>
<accession>A0A7Y9ICP8</accession>
<gene>
    <name evidence="2" type="ORF">BKA15_005822</name>
</gene>
<evidence type="ECO:0000313" key="2">
    <source>
        <dbReference type="EMBL" id="NYE74493.1"/>
    </source>
</evidence>
<feature type="domain" description="DUF222" evidence="1">
    <location>
        <begin position="98"/>
        <end position="249"/>
    </location>
</feature>